<keyword evidence="2" id="KW-0067">ATP-binding</keyword>
<proteinExistence type="predicted"/>
<name>A0ABR6WM62_9FIRM</name>
<evidence type="ECO:0000313" key="3">
    <source>
        <dbReference type="Proteomes" id="UP000653358"/>
    </source>
</evidence>
<accession>A0ABR6WM62</accession>
<organism evidence="2 3">
    <name type="scientific">Acetobacterium tundrae</name>
    <dbReference type="NCBI Taxonomy" id="132932"/>
    <lineage>
        <taxon>Bacteria</taxon>
        <taxon>Bacillati</taxon>
        <taxon>Bacillota</taxon>
        <taxon>Clostridia</taxon>
        <taxon>Eubacteriales</taxon>
        <taxon>Eubacteriaceae</taxon>
        <taxon>Acetobacterium</taxon>
    </lineage>
</organism>
<keyword evidence="2" id="KW-0547">Nucleotide-binding</keyword>
<evidence type="ECO:0000313" key="2">
    <source>
        <dbReference type="EMBL" id="MBC3797519.1"/>
    </source>
</evidence>
<comment type="caution">
    <text evidence="2">The sequence shown here is derived from an EMBL/GenBank/DDBJ whole genome shotgun (WGS) entry which is preliminary data.</text>
</comment>
<dbReference type="SUPFAM" id="SSF55874">
    <property type="entry name" value="ATPase domain of HSP90 chaperone/DNA topoisomerase II/histidine kinase"/>
    <property type="match status" value="1"/>
</dbReference>
<protein>
    <submittedName>
        <fullName evidence="2">ATP-binding protein</fullName>
    </submittedName>
</protein>
<dbReference type="InterPro" id="IPR003594">
    <property type="entry name" value="HATPase_dom"/>
</dbReference>
<dbReference type="EMBL" id="WJBB01000012">
    <property type="protein sequence ID" value="MBC3797519.1"/>
    <property type="molecule type" value="Genomic_DNA"/>
</dbReference>
<dbReference type="InterPro" id="IPR036890">
    <property type="entry name" value="HATPase_C_sf"/>
</dbReference>
<feature type="domain" description="Histidine kinase/HSP90-like ATPase" evidence="1">
    <location>
        <begin position="39"/>
        <end position="147"/>
    </location>
</feature>
<dbReference type="Pfam" id="PF13581">
    <property type="entry name" value="HATPase_c_2"/>
    <property type="match status" value="1"/>
</dbReference>
<dbReference type="GO" id="GO:0005524">
    <property type="term" value="F:ATP binding"/>
    <property type="evidence" value="ECO:0007669"/>
    <property type="project" value="UniProtKB-KW"/>
</dbReference>
<dbReference type="Gene3D" id="3.30.565.10">
    <property type="entry name" value="Histidine kinase-like ATPase, C-terminal domain"/>
    <property type="match status" value="1"/>
</dbReference>
<evidence type="ECO:0000259" key="1">
    <source>
        <dbReference type="Pfam" id="PF13581"/>
    </source>
</evidence>
<keyword evidence="3" id="KW-1185">Reference proteome</keyword>
<reference evidence="2 3" key="1">
    <citation type="journal article" date="2020" name="mSystems">
        <title>Defining Genomic and Predicted Metabolic Features of the Acetobacterium Genus.</title>
        <authorList>
            <person name="Ross D.E."/>
            <person name="Marshall C.W."/>
            <person name="Gulliver D."/>
            <person name="May H.D."/>
            <person name="Norman R.S."/>
        </authorList>
    </citation>
    <scope>NUCLEOTIDE SEQUENCE [LARGE SCALE GENOMIC DNA]</scope>
    <source>
        <strain evidence="2 3">DSM 9173</strain>
    </source>
</reference>
<dbReference type="RefSeq" id="WP_148604110.1">
    <property type="nucleotide sequence ID" value="NZ_RXYB01000012.1"/>
</dbReference>
<gene>
    <name evidence="2" type="ORF">GH807_10720</name>
</gene>
<sequence>MNRSNDPFEIEADAKNKIIETKKLDLILSHDNENVVFSVRQIANKAGFSLIDEVLIAVAASELATNILRYAGKGSIKINIICDVVSGITGIELLANDAGPGIKDIELALQENYSTQVNSLGQGLPSVIKIMDEFHIKSESGKGTRILTRKWLKNEEN</sequence>
<dbReference type="Proteomes" id="UP000653358">
    <property type="component" value="Unassembled WGS sequence"/>
</dbReference>
<dbReference type="CDD" id="cd16934">
    <property type="entry name" value="HATPase_RsbT-like"/>
    <property type="match status" value="1"/>
</dbReference>